<comment type="caution">
    <text evidence="2">The sequence shown here is derived from an EMBL/GenBank/DDBJ whole genome shotgun (WGS) entry which is preliminary data.</text>
</comment>
<feature type="non-terminal residue" evidence="2">
    <location>
        <position position="1"/>
    </location>
</feature>
<accession>A0ABD0RW01</accession>
<feature type="compositionally biased region" description="Basic residues" evidence="1">
    <location>
        <begin position="36"/>
        <end position="48"/>
    </location>
</feature>
<evidence type="ECO:0000313" key="2">
    <source>
        <dbReference type="EMBL" id="KAL0202631.1"/>
    </source>
</evidence>
<sequence>VRGSIQHVEEDNDDEDQAHVYRQKSRVFVSGGGGRARGRWTGHVKMPRRASSSSQEPYSSGKGGWDVLHSIKTSSDCTTQLWTREQTPAR</sequence>
<dbReference type="Proteomes" id="UP001529510">
    <property type="component" value="Unassembled WGS sequence"/>
</dbReference>
<evidence type="ECO:0000313" key="3">
    <source>
        <dbReference type="Proteomes" id="UP001529510"/>
    </source>
</evidence>
<proteinExistence type="predicted"/>
<feature type="region of interest" description="Disordered" evidence="1">
    <location>
        <begin position="25"/>
        <end position="65"/>
    </location>
</feature>
<name>A0ABD0RW01_CIRMR</name>
<dbReference type="AlphaFoldDB" id="A0ABD0RW01"/>
<evidence type="ECO:0000256" key="1">
    <source>
        <dbReference type="SAM" id="MobiDB-lite"/>
    </source>
</evidence>
<dbReference type="EMBL" id="JAMKFB020000001">
    <property type="protein sequence ID" value="KAL0202631.1"/>
    <property type="molecule type" value="Genomic_DNA"/>
</dbReference>
<keyword evidence="3" id="KW-1185">Reference proteome</keyword>
<organism evidence="2 3">
    <name type="scientific">Cirrhinus mrigala</name>
    <name type="common">Mrigala</name>
    <dbReference type="NCBI Taxonomy" id="683832"/>
    <lineage>
        <taxon>Eukaryota</taxon>
        <taxon>Metazoa</taxon>
        <taxon>Chordata</taxon>
        <taxon>Craniata</taxon>
        <taxon>Vertebrata</taxon>
        <taxon>Euteleostomi</taxon>
        <taxon>Actinopterygii</taxon>
        <taxon>Neopterygii</taxon>
        <taxon>Teleostei</taxon>
        <taxon>Ostariophysi</taxon>
        <taxon>Cypriniformes</taxon>
        <taxon>Cyprinidae</taxon>
        <taxon>Labeoninae</taxon>
        <taxon>Labeonini</taxon>
        <taxon>Cirrhinus</taxon>
    </lineage>
</organism>
<protein>
    <submittedName>
        <fullName evidence="2">Uncharacterized protein</fullName>
    </submittedName>
</protein>
<gene>
    <name evidence="2" type="ORF">M9458_000649</name>
</gene>
<reference evidence="2 3" key="1">
    <citation type="submission" date="2024-05" db="EMBL/GenBank/DDBJ databases">
        <title>Genome sequencing and assembly of Indian major carp, Cirrhinus mrigala (Hamilton, 1822).</title>
        <authorList>
            <person name="Mohindra V."/>
            <person name="Chowdhury L.M."/>
            <person name="Lal K."/>
            <person name="Jena J.K."/>
        </authorList>
    </citation>
    <scope>NUCLEOTIDE SEQUENCE [LARGE SCALE GENOMIC DNA]</scope>
    <source>
        <strain evidence="2">CM1030</strain>
        <tissue evidence="2">Blood</tissue>
    </source>
</reference>